<evidence type="ECO:0000313" key="3">
    <source>
        <dbReference type="Proteomes" id="UP000046392"/>
    </source>
</evidence>
<dbReference type="PANTHER" id="PTHR11733">
    <property type="entry name" value="ZINC METALLOPROTEASE FAMILY M13 NEPRILYSIN-RELATED"/>
    <property type="match status" value="1"/>
</dbReference>
<dbReference type="GO" id="GO:0004222">
    <property type="term" value="F:metalloendopeptidase activity"/>
    <property type="evidence" value="ECO:0007669"/>
    <property type="project" value="InterPro"/>
</dbReference>
<dbReference type="Gene3D" id="1.10.1380.10">
    <property type="entry name" value="Neutral endopeptidase , domain2"/>
    <property type="match status" value="2"/>
</dbReference>
<reference evidence="4" key="1">
    <citation type="submission" date="2017-02" db="UniProtKB">
        <authorList>
            <consortium name="WormBaseParasite"/>
        </authorList>
    </citation>
    <scope>IDENTIFICATION</scope>
</reference>
<evidence type="ECO:0000259" key="2">
    <source>
        <dbReference type="Pfam" id="PF01431"/>
    </source>
</evidence>
<feature type="chain" id="PRO_5005895625" evidence="1">
    <location>
        <begin position="20"/>
        <end position="494"/>
    </location>
</feature>
<dbReference type="GO" id="GO:0016485">
    <property type="term" value="P:protein processing"/>
    <property type="evidence" value="ECO:0007669"/>
    <property type="project" value="TreeGrafter"/>
</dbReference>
<dbReference type="Gene3D" id="3.40.390.10">
    <property type="entry name" value="Collagenase (Catalytic Domain)"/>
    <property type="match status" value="2"/>
</dbReference>
<sequence>MNVFILILYTYALFSVSHGGVIEWLQDTWGVLKKLNFEFWHKHPASRILYEYLDPDVDPCDNFYKFSCGNWIKTLEKTKGNSKSFHFDSRTRNFDKFTDEFYEGKYNNETRIFPTFLNLLEKCKELPEDEIYYCNLEIFNFGKYALSSVFLKKNKIKSEENGDYDTVENITMLIKHEFRSLIDEKKDDFDEETRNNFKYKLDKMEFVRNFDNFDLSNVTLMEGCYDNIGINYNDHIENIRKAIKRYIKMSDNDKDGLNSCMVKIFQPNEFITRYVYANAWYNFKGNFFTMNSDTLNEPSFSKDYPYSLNFGYFGNAIAHEILHAFDNENYNRTLEGDNKNYFNVSQKSIEKYREKSDCFANQYGMQKESTTNRSINGRFTLAENIADNGGLKIAHRAYIKYLQSNDGSSSKVHGFEQFTDEQLFFISVGKNFCEYTSKDNLEILMNTDDHSPPEIRTNVLLSNYKPFSDAFNCPVNSKMNPEHKCELWKYQKQN</sequence>
<evidence type="ECO:0000256" key="1">
    <source>
        <dbReference type="SAM" id="SignalP"/>
    </source>
</evidence>
<organism evidence="3 4">
    <name type="scientific">Strongyloides papillosus</name>
    <name type="common">Intestinal threadworm</name>
    <dbReference type="NCBI Taxonomy" id="174720"/>
    <lineage>
        <taxon>Eukaryota</taxon>
        <taxon>Metazoa</taxon>
        <taxon>Ecdysozoa</taxon>
        <taxon>Nematoda</taxon>
        <taxon>Chromadorea</taxon>
        <taxon>Rhabditida</taxon>
        <taxon>Tylenchina</taxon>
        <taxon>Panagrolaimomorpha</taxon>
        <taxon>Strongyloidoidea</taxon>
        <taxon>Strongyloididae</taxon>
        <taxon>Strongyloides</taxon>
    </lineage>
</organism>
<proteinExistence type="predicted"/>
<accession>A0A0N5CAR1</accession>
<keyword evidence="1" id="KW-0732">Signal</keyword>
<dbReference type="InterPro" id="IPR000718">
    <property type="entry name" value="Peptidase_M13"/>
</dbReference>
<evidence type="ECO:0000313" key="4">
    <source>
        <dbReference type="WBParaSite" id="SPAL_0001498000.1"/>
    </source>
</evidence>
<protein>
    <submittedName>
        <fullName evidence="4">Peptidase_M13 domain-containing protein</fullName>
    </submittedName>
</protein>
<dbReference type="GO" id="GO:0005886">
    <property type="term" value="C:plasma membrane"/>
    <property type="evidence" value="ECO:0007669"/>
    <property type="project" value="TreeGrafter"/>
</dbReference>
<dbReference type="InterPro" id="IPR024079">
    <property type="entry name" value="MetalloPept_cat_dom_sf"/>
</dbReference>
<feature type="domain" description="Peptidase M13 C-terminal" evidence="2">
    <location>
        <begin position="278"/>
        <end position="487"/>
    </location>
</feature>
<name>A0A0N5CAR1_STREA</name>
<dbReference type="PRINTS" id="PR00786">
    <property type="entry name" value="NEPRILYSIN"/>
</dbReference>
<dbReference type="InterPro" id="IPR042089">
    <property type="entry name" value="Peptidase_M13_dom_2"/>
</dbReference>
<dbReference type="Pfam" id="PF01431">
    <property type="entry name" value="Peptidase_M13"/>
    <property type="match status" value="1"/>
</dbReference>
<feature type="signal peptide" evidence="1">
    <location>
        <begin position="1"/>
        <end position="19"/>
    </location>
</feature>
<dbReference type="AlphaFoldDB" id="A0A0N5CAR1"/>
<dbReference type="SUPFAM" id="SSF55486">
    <property type="entry name" value="Metalloproteases ('zincins'), catalytic domain"/>
    <property type="match status" value="2"/>
</dbReference>
<dbReference type="InterPro" id="IPR018497">
    <property type="entry name" value="Peptidase_M13_C"/>
</dbReference>
<dbReference type="WBParaSite" id="SPAL_0001498000.1">
    <property type="protein sequence ID" value="SPAL_0001498000.1"/>
    <property type="gene ID" value="SPAL_0001498000"/>
</dbReference>
<dbReference type="PROSITE" id="PS51885">
    <property type="entry name" value="NEPRILYSIN"/>
    <property type="match status" value="1"/>
</dbReference>
<dbReference type="PANTHER" id="PTHR11733:SF237">
    <property type="entry name" value="NEPRILYSIN-LIKE 4"/>
    <property type="match status" value="1"/>
</dbReference>
<dbReference type="Proteomes" id="UP000046392">
    <property type="component" value="Unplaced"/>
</dbReference>
<keyword evidence="3" id="KW-1185">Reference proteome</keyword>